<accession>A0ABX2L5J0</accession>
<keyword evidence="9" id="KW-1185">Reference proteome</keyword>
<dbReference type="InterPro" id="IPR000847">
    <property type="entry name" value="LysR_HTH_N"/>
</dbReference>
<dbReference type="PANTHER" id="PTHR30432:SF1">
    <property type="entry name" value="DNA-BINDING TRANSCRIPTIONAL DUAL REGULATOR MODE"/>
    <property type="match status" value="1"/>
</dbReference>
<dbReference type="PIRSF" id="PIRSF005763">
    <property type="entry name" value="Txn_reg_ModE"/>
    <property type="match status" value="1"/>
</dbReference>
<dbReference type="Gene3D" id="1.10.10.10">
    <property type="entry name" value="Winged helix-like DNA-binding domain superfamily/Winged helix DNA-binding domain"/>
    <property type="match status" value="1"/>
</dbReference>
<gene>
    <name evidence="8" type="ORF">HTZ84_04185</name>
</gene>
<evidence type="ECO:0000313" key="8">
    <source>
        <dbReference type="EMBL" id="NUC71517.1"/>
    </source>
</evidence>
<dbReference type="Gene3D" id="2.40.50.100">
    <property type="match status" value="1"/>
</dbReference>
<dbReference type="Pfam" id="PF03459">
    <property type="entry name" value="TOBE"/>
    <property type="match status" value="1"/>
</dbReference>
<feature type="domain" description="Mop" evidence="7">
    <location>
        <begin position="161"/>
        <end position="230"/>
    </location>
</feature>
<evidence type="ECO:0000256" key="3">
    <source>
        <dbReference type="ARBA" id="ARBA00022448"/>
    </source>
</evidence>
<evidence type="ECO:0000256" key="1">
    <source>
        <dbReference type="ARBA" id="ARBA00004202"/>
    </source>
</evidence>
<keyword evidence="4" id="KW-0500">Molybdenum</keyword>
<protein>
    <submittedName>
        <fullName evidence="8">TOBE domain-containing protein</fullName>
    </submittedName>
</protein>
<keyword evidence="3" id="KW-0813">Transport</keyword>
<evidence type="ECO:0000313" key="9">
    <source>
        <dbReference type="Proteomes" id="UP001016761"/>
    </source>
</evidence>
<dbReference type="InterPro" id="IPR005116">
    <property type="entry name" value="Transp-assoc_OB_typ1"/>
</dbReference>
<evidence type="ECO:0000256" key="2">
    <source>
        <dbReference type="ARBA" id="ARBA00008110"/>
    </source>
</evidence>
<dbReference type="SUPFAM" id="SSF46785">
    <property type="entry name" value="Winged helix' DNA-binding domain"/>
    <property type="match status" value="1"/>
</dbReference>
<comment type="similarity">
    <text evidence="2">Belongs to the ModE family.</text>
</comment>
<dbReference type="InterPro" id="IPR036390">
    <property type="entry name" value="WH_DNA-bd_sf"/>
</dbReference>
<dbReference type="InterPro" id="IPR036388">
    <property type="entry name" value="WH-like_DNA-bd_sf"/>
</dbReference>
<dbReference type="SUPFAM" id="SSF50331">
    <property type="entry name" value="MOP-like"/>
    <property type="match status" value="1"/>
</dbReference>
<dbReference type="RefSeq" id="WP_174679526.1">
    <property type="nucleotide sequence ID" value="NZ_JABUQZ010000001.1"/>
</dbReference>
<dbReference type="InterPro" id="IPR004606">
    <property type="entry name" value="Mop_domain"/>
</dbReference>
<reference evidence="8 9" key="1">
    <citation type="submission" date="2020-06" db="EMBL/GenBank/DDBJ databases">
        <title>Haloterrigena sp. nov., an extremely halophilic archaeon isolated from a saline sediment.</title>
        <authorList>
            <person name="Liu B.-B."/>
        </authorList>
    </citation>
    <scope>NUCLEOTIDE SEQUENCE [LARGE SCALE GENOMIC DNA]</scope>
    <source>
        <strain evidence="8 9">SYSU A558-1</strain>
    </source>
</reference>
<dbReference type="InterPro" id="IPR016462">
    <property type="entry name" value="ModE"/>
</dbReference>
<evidence type="ECO:0000256" key="5">
    <source>
        <dbReference type="ARBA" id="ARBA00022737"/>
    </source>
</evidence>
<dbReference type="Proteomes" id="UP001016761">
    <property type="component" value="Unassembled WGS sequence"/>
</dbReference>
<proteinExistence type="inferred from homology"/>
<name>A0ABX2L5J0_9EURY</name>
<comment type="caution">
    <text evidence="8">The sequence shown here is derived from an EMBL/GenBank/DDBJ whole genome shotgun (WGS) entry which is preliminary data.</text>
</comment>
<dbReference type="PROSITE" id="PS51866">
    <property type="entry name" value="MOP"/>
    <property type="match status" value="1"/>
</dbReference>
<feature type="region of interest" description="Disordered" evidence="6">
    <location>
        <begin position="224"/>
        <end position="249"/>
    </location>
</feature>
<keyword evidence="5" id="KW-0677">Repeat</keyword>
<dbReference type="Pfam" id="PF00126">
    <property type="entry name" value="HTH_1"/>
    <property type="match status" value="1"/>
</dbReference>
<evidence type="ECO:0000259" key="7">
    <source>
        <dbReference type="PROSITE" id="PS51866"/>
    </source>
</evidence>
<feature type="compositionally biased region" description="Low complexity" evidence="6">
    <location>
        <begin position="236"/>
        <end position="249"/>
    </location>
</feature>
<evidence type="ECO:0000256" key="6">
    <source>
        <dbReference type="SAM" id="MobiDB-lite"/>
    </source>
</evidence>
<dbReference type="InterPro" id="IPR051815">
    <property type="entry name" value="Molybdate_resp_trans_reg"/>
</dbReference>
<dbReference type="PANTHER" id="PTHR30432">
    <property type="entry name" value="TRANSCRIPTIONAL REGULATOR MODE"/>
    <property type="match status" value="1"/>
</dbReference>
<sequence>MTIEKEYTTKLAVDDVTIDRRDIEMLDAIDRYGSMHRAAEELGRSYARLQNRVVEIEEAVGPITERQRGGSGGGGTELTATARELRQQFDRHEAALDGVARVTESVFAGTVRDRTGELGTVETGIGPILALVPDDASEVQVAVRSDAVVLTDPEETLEADSTSLRNRFRGTVDRLEPGESITRVTVGLEGDGGDPTLQALVTKASSERLGLASGREIAASFKATAARGIRIDPDSPESSESSESQESRS</sequence>
<dbReference type="EMBL" id="JABUQZ010000001">
    <property type="protein sequence ID" value="NUC71517.1"/>
    <property type="molecule type" value="Genomic_DNA"/>
</dbReference>
<dbReference type="InterPro" id="IPR008995">
    <property type="entry name" value="Mo/tungstate-bd_C_term_dom"/>
</dbReference>
<comment type="subcellular location">
    <subcellularLocation>
        <location evidence="1">Cell membrane</location>
        <topology evidence="1">Peripheral membrane protein</topology>
    </subcellularLocation>
</comment>
<evidence type="ECO:0000256" key="4">
    <source>
        <dbReference type="ARBA" id="ARBA00022505"/>
    </source>
</evidence>
<organism evidence="8 9">
    <name type="scientific">Haloterrigena gelatinilytica</name>
    <dbReference type="NCBI Taxonomy" id="2741724"/>
    <lineage>
        <taxon>Archaea</taxon>
        <taxon>Methanobacteriati</taxon>
        <taxon>Methanobacteriota</taxon>
        <taxon>Stenosarchaea group</taxon>
        <taxon>Halobacteria</taxon>
        <taxon>Halobacteriales</taxon>
        <taxon>Natrialbaceae</taxon>
        <taxon>Haloterrigena</taxon>
    </lineage>
</organism>